<dbReference type="Proteomes" id="UP000294853">
    <property type="component" value="Chromosome"/>
</dbReference>
<proteinExistence type="predicted"/>
<accession>A0A4P7IHU8</accession>
<dbReference type="KEGG" id="nsn:EXE58_10070"/>
<dbReference type="RefSeq" id="WP_135267758.1">
    <property type="nucleotide sequence ID" value="NZ_CP038436.1"/>
</dbReference>
<dbReference type="AlphaFoldDB" id="A0A4P7IHU8"/>
<dbReference type="EMBL" id="CP038436">
    <property type="protein sequence ID" value="QBX55767.1"/>
    <property type="molecule type" value="Genomic_DNA"/>
</dbReference>
<name>A0A4P7IHU8_9ACTN</name>
<gene>
    <name evidence="2" type="ORF">EXE58_10070</name>
</gene>
<sequence length="334" mass="36020">MNPKLHDDAVADLPLAAARAELLEEIMSTPVHDRPATVTQPPRHRRWLVPLAAAAAVAALLVVPTYLLSGEDDVREVPTPASAPPAATAHDWVVLQAEGWTATYVSDAGGEREVQYDNGDATLQVNLREAEARDTYIEDRRGIDHPKVDPGAPVRLLGREGLMWHYSRTDHTTIGEVEGEHYPEVRGSGMDEATYVGLLGQLSWTDDAAFEASLPADFVTGGERESTISSMLGGVAMPRGFEVPPTDEKDPYQLGAHVAGSVACAWLDIFAEAKASGDEEAMQRAAAALGDSRGWDVLHEMNTEGDYPEVVWEYADEVGAGRVPQGYRQGLGCP</sequence>
<reference evidence="2 3" key="1">
    <citation type="submission" date="2019-03" db="EMBL/GenBank/DDBJ databases">
        <title>Three New Species of Nocardioides, Nocardioides euryhalodurans sp. nov., Nocardioides seonyuensis sp. nov. and Nocardioides eburneoflavus sp. nov. Iolated from Soil.</title>
        <authorList>
            <person name="Roh S.G."/>
            <person name="Lee C."/>
            <person name="Kim M.-K."/>
            <person name="Kim S.B."/>
        </authorList>
    </citation>
    <scope>NUCLEOTIDE SEQUENCE [LARGE SCALE GENOMIC DNA]</scope>
    <source>
        <strain evidence="2 3">MMS17-SY207-3</strain>
    </source>
</reference>
<feature type="transmembrane region" description="Helical" evidence="1">
    <location>
        <begin position="47"/>
        <end position="68"/>
    </location>
</feature>
<keyword evidence="1" id="KW-0812">Transmembrane</keyword>
<evidence type="ECO:0000313" key="3">
    <source>
        <dbReference type="Proteomes" id="UP000294853"/>
    </source>
</evidence>
<protein>
    <submittedName>
        <fullName evidence="2">Uncharacterized protein</fullName>
    </submittedName>
</protein>
<keyword evidence="1" id="KW-0472">Membrane</keyword>
<keyword evidence="3" id="KW-1185">Reference proteome</keyword>
<evidence type="ECO:0000313" key="2">
    <source>
        <dbReference type="EMBL" id="QBX55767.1"/>
    </source>
</evidence>
<keyword evidence="1" id="KW-1133">Transmembrane helix</keyword>
<evidence type="ECO:0000256" key="1">
    <source>
        <dbReference type="SAM" id="Phobius"/>
    </source>
</evidence>
<dbReference type="OrthoDB" id="3779668at2"/>
<organism evidence="2 3">
    <name type="scientific">Nocardioides seonyuensis</name>
    <dbReference type="NCBI Taxonomy" id="2518371"/>
    <lineage>
        <taxon>Bacteria</taxon>
        <taxon>Bacillati</taxon>
        <taxon>Actinomycetota</taxon>
        <taxon>Actinomycetes</taxon>
        <taxon>Propionibacteriales</taxon>
        <taxon>Nocardioidaceae</taxon>
        <taxon>Nocardioides</taxon>
    </lineage>
</organism>